<dbReference type="Proteomes" id="UP000321113">
    <property type="component" value="Unassembled WGS sequence"/>
</dbReference>
<evidence type="ECO:0000256" key="1">
    <source>
        <dbReference type="SAM" id="Phobius"/>
    </source>
</evidence>
<sequence>MSSIFQDPLTITFSALIIIGALITAFKLHGATGKLIKQLNQVNSELGKLKHQVEYDDSGNEIEQDWTPNSASIAYQNYDKMHSLIQKVKYLAPSWGAYRRSMQLPDTHYTRKQGQPPALRNTLQVNSVFNMETVVEPHVNVRQYTAIPNMLTGAGLLFTFVGLMIGIGEASVGLSSSDIESAKASLNPLLSGASIAFTTSVVGIICSMIFSWYEKSRFHKLEITVKDFSDYLASHIEMIDSDKLAAMQLEATEAQTKALSDFQVDQQRITDDTIRRVSREFRESLLETAGTEIKQMGVVLQEMNTGLLSNIERFSDAQDKTLETTSKLTSNLEASVQSLTQQLATSVDEMSSREKEVITHVESVVSAMTDTVQTKVVEISENYTTTMRETSAEFANIPQQLAQLTSEHMNSSLQQYQTLTSEMLPQMLEQVAESLSEQVSNLAQQMRTAESAVADSIAQLPYVVDSFKKMNTELVGNVQVVNQLNSSSMNCLEGFNQVMTNLNSASHQFVEANQQTSDTLQQFQGLVEQVQVSVMTTGQSNKAISNAAEQLNSLVSSQAGFAAQFEASLNQSFDQLNQGLEQYVTHANNQLLNMDSKSADVANNLMEAANEIGALVNDLSSTEYKKAAQA</sequence>
<proteinExistence type="predicted"/>
<reference evidence="2 3" key="1">
    <citation type="submission" date="2019-07" db="EMBL/GenBank/DDBJ databases">
        <title>Whole genome shotgun sequence of Vibrio superstes NBRC 103154.</title>
        <authorList>
            <person name="Hosoyama A."/>
            <person name="Uohara A."/>
            <person name="Ohji S."/>
            <person name="Ichikawa N."/>
        </authorList>
    </citation>
    <scope>NUCLEOTIDE SEQUENCE [LARGE SCALE GENOMIC DNA]</scope>
    <source>
        <strain evidence="2 3">NBRC 103154</strain>
    </source>
</reference>
<keyword evidence="3" id="KW-1185">Reference proteome</keyword>
<gene>
    <name evidence="2" type="ORF">VSU01S_00890</name>
</gene>
<keyword evidence="1" id="KW-1133">Transmembrane helix</keyword>
<keyword evidence="1" id="KW-0812">Transmembrane</keyword>
<feature type="transmembrane region" description="Helical" evidence="1">
    <location>
        <begin position="12"/>
        <end position="30"/>
    </location>
</feature>
<dbReference type="AlphaFoldDB" id="A0A511QKJ1"/>
<evidence type="ECO:0000313" key="3">
    <source>
        <dbReference type="Proteomes" id="UP000321113"/>
    </source>
</evidence>
<keyword evidence="1" id="KW-0472">Membrane</keyword>
<organism evidence="2 3">
    <name type="scientific">Vibrio superstes NBRC 103154</name>
    <dbReference type="NCBI Taxonomy" id="1219062"/>
    <lineage>
        <taxon>Bacteria</taxon>
        <taxon>Pseudomonadati</taxon>
        <taxon>Pseudomonadota</taxon>
        <taxon>Gammaproteobacteria</taxon>
        <taxon>Vibrionales</taxon>
        <taxon>Vibrionaceae</taxon>
        <taxon>Vibrio</taxon>
    </lineage>
</organism>
<evidence type="ECO:0008006" key="4">
    <source>
        <dbReference type="Google" id="ProtNLM"/>
    </source>
</evidence>
<comment type="caution">
    <text evidence="2">The sequence shown here is derived from an EMBL/GenBank/DDBJ whole genome shotgun (WGS) entry which is preliminary data.</text>
</comment>
<protein>
    <recommendedName>
        <fullName evidence="4">MotA/TolQ/ExbB proton channel domain-containing protein</fullName>
    </recommendedName>
</protein>
<evidence type="ECO:0000313" key="2">
    <source>
        <dbReference type="EMBL" id="GEM77844.1"/>
    </source>
</evidence>
<dbReference type="RefSeq" id="WP_119008967.1">
    <property type="nucleotide sequence ID" value="NZ_BJXK01000001.1"/>
</dbReference>
<dbReference type="OrthoDB" id="5901855at2"/>
<feature type="transmembrane region" description="Helical" evidence="1">
    <location>
        <begin position="150"/>
        <end position="168"/>
    </location>
</feature>
<accession>A0A511QKJ1</accession>
<feature type="transmembrane region" description="Helical" evidence="1">
    <location>
        <begin position="188"/>
        <end position="213"/>
    </location>
</feature>
<dbReference type="EMBL" id="BJXK01000001">
    <property type="protein sequence ID" value="GEM77844.1"/>
    <property type="molecule type" value="Genomic_DNA"/>
</dbReference>
<name>A0A511QKJ1_9VIBR</name>